<dbReference type="RefSeq" id="WP_128501598.1">
    <property type="nucleotide sequence ID" value="NZ_CP035107.1"/>
</dbReference>
<evidence type="ECO:0000313" key="2">
    <source>
        <dbReference type="Proteomes" id="UP000287701"/>
    </source>
</evidence>
<name>A0A3R5XU18_ORNRH</name>
<reference evidence="1 2" key="1">
    <citation type="submission" date="2019-01" db="EMBL/GenBank/DDBJ databases">
        <title>Whole Genome of Ornithobacterium rhinotracheale FARPER-174b.</title>
        <authorList>
            <person name="Tataje-Lavanda L.A."/>
            <person name="Montalvan A."/>
            <person name="Montesinos R."/>
            <person name="Zimic M."/>
            <person name="Fernandez-Sanchez M."/>
            <person name="Fernandez-Diaz M."/>
        </authorList>
    </citation>
    <scope>NUCLEOTIDE SEQUENCE [LARGE SCALE GENOMIC DNA]</scope>
    <source>
        <strain evidence="1 2">FARPER-174b</strain>
    </source>
</reference>
<protein>
    <recommendedName>
        <fullName evidence="3">SMI1/KNR4 family protein</fullName>
    </recommendedName>
</protein>
<organism evidence="1 2">
    <name type="scientific">Ornithobacterium rhinotracheale</name>
    <dbReference type="NCBI Taxonomy" id="28251"/>
    <lineage>
        <taxon>Bacteria</taxon>
        <taxon>Pseudomonadati</taxon>
        <taxon>Bacteroidota</taxon>
        <taxon>Flavobacteriia</taxon>
        <taxon>Flavobacteriales</taxon>
        <taxon>Weeksellaceae</taxon>
        <taxon>Ornithobacterium</taxon>
    </lineage>
</organism>
<dbReference type="EMBL" id="CP035107">
    <property type="protein sequence ID" value="QAR31151.1"/>
    <property type="molecule type" value="Genomic_DNA"/>
</dbReference>
<dbReference type="AlphaFoldDB" id="A0A3R5XU18"/>
<evidence type="ECO:0000313" key="1">
    <source>
        <dbReference type="EMBL" id="QAR31151.1"/>
    </source>
</evidence>
<evidence type="ECO:0008006" key="3">
    <source>
        <dbReference type="Google" id="ProtNLM"/>
    </source>
</evidence>
<proteinExistence type="predicted"/>
<sequence>MLTEKIKKYLEENADLVLPKYQINYKKKLQELNFNERINSSFIDFMVKYSDEYYGEEGLISDVMNDDLMDYENGLSKHLIDNYGVSEKYISLSNLESDDYLLYNKEDDSVKLIESQNIKELSNDKYYDKKWDSFNEFLEYFFELE</sequence>
<accession>A0A3R5XU18</accession>
<gene>
    <name evidence="1" type="ORF">EQP59_07300</name>
</gene>
<dbReference type="Proteomes" id="UP000287701">
    <property type="component" value="Chromosome"/>
</dbReference>
<dbReference type="OrthoDB" id="2596110at2"/>